<dbReference type="PANTHER" id="PTHR42686">
    <property type="entry name" value="GH17980P-RELATED"/>
    <property type="match status" value="1"/>
</dbReference>
<evidence type="ECO:0000313" key="2">
    <source>
        <dbReference type="EMBL" id="AWT60124.1"/>
    </source>
</evidence>
<gene>
    <name evidence="2" type="primary">pld1_2</name>
    <name evidence="2" type="ORF">DF168_01325</name>
</gene>
<dbReference type="Pfam" id="PF00248">
    <property type="entry name" value="Aldo_ket_red"/>
    <property type="match status" value="1"/>
</dbReference>
<dbReference type="InterPro" id="IPR036812">
    <property type="entry name" value="NAD(P)_OxRdtase_dom_sf"/>
</dbReference>
<dbReference type="AlphaFoldDB" id="A0A2Z4AID1"/>
<accession>A0A2Z4AID1</accession>
<reference evidence="2 3" key="1">
    <citation type="submission" date="2018-06" db="EMBL/GenBank/DDBJ databases">
        <title>Draft Genome Sequence of a Novel Marine Bacterium Related to the Verrucomicrobia.</title>
        <authorList>
            <person name="Vosseberg J."/>
            <person name="Martijn J."/>
            <person name="Ettema T.J.G."/>
        </authorList>
    </citation>
    <scope>NUCLEOTIDE SEQUENCE [LARGE SCALE GENOMIC DNA]</scope>
    <source>
        <strain evidence="2">TARA_B100001123</strain>
    </source>
</reference>
<dbReference type="SUPFAM" id="SSF51430">
    <property type="entry name" value="NAD(P)-linked oxidoreductase"/>
    <property type="match status" value="1"/>
</dbReference>
<name>A0A2Z4AID1_9BACT</name>
<feature type="domain" description="NADP-dependent oxidoreductase" evidence="1">
    <location>
        <begin position="20"/>
        <end position="310"/>
    </location>
</feature>
<evidence type="ECO:0000313" key="3">
    <source>
        <dbReference type="Proteomes" id="UP000247465"/>
    </source>
</evidence>
<dbReference type="KEGG" id="mtar:DF168_01325"/>
<evidence type="ECO:0000259" key="1">
    <source>
        <dbReference type="Pfam" id="PF00248"/>
    </source>
</evidence>
<dbReference type="GO" id="GO:0005829">
    <property type="term" value="C:cytosol"/>
    <property type="evidence" value="ECO:0007669"/>
    <property type="project" value="TreeGrafter"/>
</dbReference>
<dbReference type="EC" id="1.1.1.107" evidence="2"/>
<dbReference type="Gene3D" id="3.20.20.100">
    <property type="entry name" value="NADP-dependent oxidoreductase domain"/>
    <property type="match status" value="1"/>
</dbReference>
<dbReference type="Proteomes" id="UP000247465">
    <property type="component" value="Chromosome"/>
</dbReference>
<keyword evidence="2" id="KW-0560">Oxidoreductase</keyword>
<protein>
    <submittedName>
        <fullName evidence="2">Pyridoxal 4-dehydrogenase</fullName>
        <ecNumber evidence="2">1.1.1.107</ecNumber>
    </submittedName>
</protein>
<dbReference type="InterPro" id="IPR020471">
    <property type="entry name" value="AKR"/>
</dbReference>
<proteinExistence type="predicted"/>
<sequence length="339" mass="37399">MKNSINSRKIGVTELEVTSLGFGAAPIGDLFQKLAEPEAESILNAAWNSGIRYFDTAPFYGHGKSELRVGQFLRQKDRDEFVLSTKVGRVLRAPKDPANFKSDFWIDAIFDFQFDYTYDGVMRSFEDSLQRLGLNRIDVLLIHDLDPWFHGPDVFNAYFGQLLSGGYQALQDLKNSGAIRAFGAGVNLPGTIPKFLDSMDLDLFIVAMPYTLLDQGALDSEFPRCADRSVGIVIGSPFASGILATGPIEGAVYGYKPASPEIMEKTCRIASVCKKHGVSLRSAAMQFPLAHPIVAAIIPGSIKPEYLPTNRDDFIREIPSGLWDELRKDGLIREDAPTP</sequence>
<dbReference type="PANTHER" id="PTHR42686:SF1">
    <property type="entry name" value="GH17980P-RELATED"/>
    <property type="match status" value="1"/>
</dbReference>
<dbReference type="InterPro" id="IPR023210">
    <property type="entry name" value="NADP_OxRdtase_dom"/>
</dbReference>
<dbReference type="EMBL" id="CP029803">
    <property type="protein sequence ID" value="AWT60124.1"/>
    <property type="molecule type" value="Genomic_DNA"/>
</dbReference>
<dbReference type="GO" id="GO:0050235">
    <property type="term" value="F:pyridoxal 4-dehydrogenase activity"/>
    <property type="evidence" value="ECO:0007669"/>
    <property type="project" value="UniProtKB-EC"/>
</dbReference>
<organism evidence="2 3">
    <name type="scientific">Candidatus Moanibacter tarae</name>
    <dbReference type="NCBI Taxonomy" id="2200854"/>
    <lineage>
        <taxon>Bacteria</taxon>
        <taxon>Pseudomonadati</taxon>
        <taxon>Verrucomicrobiota</taxon>
        <taxon>Opitutia</taxon>
        <taxon>Puniceicoccales</taxon>
        <taxon>Puniceicoccales incertae sedis</taxon>
        <taxon>Candidatus Moanibacter</taxon>
    </lineage>
</organism>